<evidence type="ECO:0000313" key="2">
    <source>
        <dbReference type="Proteomes" id="UP000002675"/>
    </source>
</evidence>
<accession>Q7MIX3</accession>
<evidence type="ECO:0000313" key="1">
    <source>
        <dbReference type="EMBL" id="BAC95154.1"/>
    </source>
</evidence>
<gene>
    <name evidence="1" type="ordered locus">VV2390</name>
</gene>
<name>Q7MIX3_VIBVY</name>
<sequence>MVLGLFRFGHFSFHMDCPGFVSNVTMVSKRPAHIDFTASKK</sequence>
<reference evidence="1 2" key="1">
    <citation type="journal article" date="2003" name="Genome Res.">
        <title>Comparative genome analysis of Vibrio vulnificus, a marine pathogen.</title>
        <authorList>
            <person name="Chen C.Y."/>
            <person name="Wu K.M."/>
            <person name="Chang Y.C."/>
            <person name="Chang C.H."/>
            <person name="Tsai H.C."/>
            <person name="Liao T.L."/>
            <person name="Liu Y.M."/>
            <person name="Chen H.J."/>
            <person name="Shen A.B."/>
            <person name="Li J.C."/>
            <person name="Su T.L."/>
            <person name="Shao C.P."/>
            <person name="Lee C.T."/>
            <person name="Hor L.I."/>
            <person name="Tsai S.F."/>
        </authorList>
    </citation>
    <scope>NUCLEOTIDE SEQUENCE [LARGE SCALE GENOMIC DNA]</scope>
    <source>
        <strain evidence="1 2">YJ016</strain>
    </source>
</reference>
<proteinExistence type="predicted"/>
<protein>
    <submittedName>
        <fullName evidence="1">Uncharacterized protein</fullName>
    </submittedName>
</protein>
<dbReference type="Proteomes" id="UP000002675">
    <property type="component" value="Chromosome I"/>
</dbReference>
<dbReference type="EMBL" id="BA000037">
    <property type="protein sequence ID" value="BAC95154.1"/>
    <property type="molecule type" value="Genomic_DNA"/>
</dbReference>
<organism evidence="1 2">
    <name type="scientific">Vibrio vulnificus (strain YJ016)</name>
    <dbReference type="NCBI Taxonomy" id="196600"/>
    <lineage>
        <taxon>Bacteria</taxon>
        <taxon>Pseudomonadati</taxon>
        <taxon>Pseudomonadota</taxon>
        <taxon>Gammaproteobacteria</taxon>
        <taxon>Vibrionales</taxon>
        <taxon>Vibrionaceae</taxon>
        <taxon>Vibrio</taxon>
    </lineage>
</organism>
<dbReference type="HOGENOM" id="CLU_3278676_0_0_6"/>
<dbReference type="AlphaFoldDB" id="Q7MIX3"/>
<dbReference type="KEGG" id="vvy:VV2390"/>